<evidence type="ECO:0000259" key="17">
    <source>
        <dbReference type="Pfam" id="PF08544"/>
    </source>
</evidence>
<feature type="domain" description="Galactokinase N-terminal" evidence="18">
    <location>
        <begin position="32"/>
        <end position="80"/>
    </location>
</feature>
<dbReference type="NCBIfam" id="TIGR00131">
    <property type="entry name" value="gal_kin"/>
    <property type="match status" value="1"/>
</dbReference>
<evidence type="ECO:0000256" key="12">
    <source>
        <dbReference type="ARBA" id="ARBA00023221"/>
    </source>
</evidence>
<evidence type="ECO:0000256" key="5">
    <source>
        <dbReference type="ARBA" id="ARBA00022679"/>
    </source>
</evidence>
<keyword evidence="20" id="KW-1185">Reference proteome</keyword>
<dbReference type="Proteomes" id="UP000276215">
    <property type="component" value="Unassembled WGS sequence"/>
</dbReference>
<dbReference type="InterPro" id="IPR006206">
    <property type="entry name" value="Mevalonate/galactokinase"/>
</dbReference>
<dbReference type="PIRSF" id="PIRSF000530">
    <property type="entry name" value="Galactokinase"/>
    <property type="match status" value="1"/>
</dbReference>
<evidence type="ECO:0000256" key="10">
    <source>
        <dbReference type="ARBA" id="ARBA00023144"/>
    </source>
</evidence>
<dbReference type="InterPro" id="IPR036554">
    <property type="entry name" value="GHMP_kinase_C_sf"/>
</dbReference>
<dbReference type="GO" id="GO:0006012">
    <property type="term" value="P:galactose metabolic process"/>
    <property type="evidence" value="ECO:0007669"/>
    <property type="project" value="UniProtKB-UniPathway"/>
</dbReference>
<keyword evidence="5" id="KW-0808">Transferase</keyword>
<dbReference type="InterPro" id="IPR019539">
    <property type="entry name" value="GalKase_N"/>
</dbReference>
<dbReference type="InterPro" id="IPR020568">
    <property type="entry name" value="Ribosomal_Su5_D2-typ_SF"/>
</dbReference>
<gene>
    <name evidence="19" type="ORF">L873DRAFT_1828538</name>
</gene>
<sequence>MSKLVPEIPTIEEIYPAELGAAQKRRWEHLLAKFEERYGAPADYIARSPGRVNIIGEHIDYMLFSVLPMAVNSDFLLAVRVIPNSNTVTIANVLEKYPQRQFQVPAQGELEIDATQLEWSNYFKSGLRGALELLRGKGLTPKNVGMEILADGNVPSGAGLSSSAAFTCASALASLAAMGDGTVDKKELVNLAVVSERYVGVNSGGMDQSASVLGVQGSALYISFHPTLSATPVAFPKTTPELTFVIADTLVTADKHTTGPINYNLRVVECTLAAQVLAKKLNIGQLPEDAGPLGNSFKGLMDKYFSAQGEEEIPLDKKLEELIELTKKYLVKEEGYTREETAEILDVTVEELVQRCMVKFPIQASYFHLRSRALHVLQEAHRVSTFKSLLDSSSASPSSPTDTFIPTKLGAIMNDSHASCKNLYNCSCPELDTLCELARSSGSYGSRLTGAGWGGCSVHLVPQDKVPAVKAAWRKGYYEKKFPGISAEKADSAIIVSNPGCGAVLFRVGK</sequence>
<dbReference type="GO" id="GO:0005829">
    <property type="term" value="C:cytosol"/>
    <property type="evidence" value="ECO:0007669"/>
    <property type="project" value="TreeGrafter"/>
</dbReference>
<evidence type="ECO:0000256" key="15">
    <source>
        <dbReference type="ARBA" id="ARBA00049538"/>
    </source>
</evidence>
<dbReference type="PROSITE" id="PS00106">
    <property type="entry name" value="GALACTOKINASE"/>
    <property type="match status" value="1"/>
</dbReference>
<dbReference type="SUPFAM" id="SSF54211">
    <property type="entry name" value="Ribosomal protein S5 domain 2-like"/>
    <property type="match status" value="1"/>
</dbReference>
<dbReference type="STRING" id="1336337.A0A3N4JJP5"/>
<dbReference type="Gene3D" id="1.20.1440.340">
    <property type="match status" value="1"/>
</dbReference>
<keyword evidence="7 19" id="KW-0418">Kinase</keyword>
<feature type="domain" description="GHMP kinase N-terminal" evidence="16">
    <location>
        <begin position="130"/>
        <end position="214"/>
    </location>
</feature>
<dbReference type="GO" id="GO:0000411">
    <property type="term" value="P:positive regulation of transcription by galactose"/>
    <property type="evidence" value="ECO:0007669"/>
    <property type="project" value="UniProtKB-ARBA"/>
</dbReference>
<dbReference type="InterPro" id="IPR006203">
    <property type="entry name" value="GHMP_knse_ATP-bd_CS"/>
</dbReference>
<comment type="pathway">
    <text evidence="1">Carbohydrate metabolism; galactose metabolism.</text>
</comment>
<dbReference type="EMBL" id="ML120395">
    <property type="protein sequence ID" value="RPA98479.1"/>
    <property type="molecule type" value="Genomic_DNA"/>
</dbReference>
<dbReference type="InterPro" id="IPR014721">
    <property type="entry name" value="Ribsml_uS5_D2-typ_fold_subgr"/>
</dbReference>
<feature type="domain" description="GHMP kinase C-terminal" evidence="17">
    <location>
        <begin position="408"/>
        <end position="478"/>
    </location>
</feature>
<evidence type="ECO:0000259" key="16">
    <source>
        <dbReference type="Pfam" id="PF00288"/>
    </source>
</evidence>
<evidence type="ECO:0000256" key="9">
    <source>
        <dbReference type="ARBA" id="ARBA00023011"/>
    </source>
</evidence>
<dbReference type="Gene3D" id="3.30.230.10">
    <property type="match status" value="1"/>
</dbReference>
<accession>A0A3N4JJP5</accession>
<protein>
    <recommendedName>
        <fullName evidence="4">Galactokinase</fullName>
        <ecNumber evidence="3">2.7.1.6</ecNumber>
    </recommendedName>
    <alternativeName>
        <fullName evidence="14">Galactose kinase</fullName>
    </alternativeName>
</protein>
<dbReference type="SUPFAM" id="SSF55060">
    <property type="entry name" value="GHMP Kinase, C-terminal domain"/>
    <property type="match status" value="1"/>
</dbReference>
<keyword evidence="6" id="KW-0547">Nucleotide-binding</keyword>
<dbReference type="PRINTS" id="PR00959">
    <property type="entry name" value="MEVGALKINASE"/>
</dbReference>
<dbReference type="UniPathway" id="UPA00214"/>
<dbReference type="GO" id="GO:0016126">
    <property type="term" value="P:sterol biosynthetic process"/>
    <property type="evidence" value="ECO:0007669"/>
    <property type="project" value="UniProtKB-KW"/>
</dbReference>
<evidence type="ECO:0000256" key="14">
    <source>
        <dbReference type="ARBA" id="ARBA00029590"/>
    </source>
</evidence>
<evidence type="ECO:0000313" key="19">
    <source>
        <dbReference type="EMBL" id="RPA98479.1"/>
    </source>
</evidence>
<dbReference type="InterPro" id="IPR000705">
    <property type="entry name" value="Galactokinase"/>
</dbReference>
<dbReference type="Pfam" id="PF10509">
    <property type="entry name" value="GalKase_gal_bdg"/>
    <property type="match status" value="1"/>
</dbReference>
<keyword evidence="8" id="KW-0067">ATP-binding</keyword>
<evidence type="ECO:0000256" key="7">
    <source>
        <dbReference type="ARBA" id="ARBA00022777"/>
    </source>
</evidence>
<comment type="similarity">
    <text evidence="2">Belongs to the GHMP kinase family. GalK subfamily.</text>
</comment>
<dbReference type="FunFam" id="3.30.230.10:FF:000056">
    <property type="entry name" value="GAL1p Galactokinase"/>
    <property type="match status" value="1"/>
</dbReference>
<dbReference type="Pfam" id="PF08544">
    <property type="entry name" value="GHMP_kinases_C"/>
    <property type="match status" value="1"/>
</dbReference>
<evidence type="ECO:0000256" key="3">
    <source>
        <dbReference type="ARBA" id="ARBA00012315"/>
    </source>
</evidence>
<dbReference type="GO" id="GO:0005524">
    <property type="term" value="F:ATP binding"/>
    <property type="evidence" value="ECO:0007669"/>
    <property type="project" value="UniProtKB-KW"/>
</dbReference>
<dbReference type="InterPro" id="IPR006204">
    <property type="entry name" value="GHMP_kinase_N_dom"/>
</dbReference>
<evidence type="ECO:0000259" key="18">
    <source>
        <dbReference type="Pfam" id="PF10509"/>
    </source>
</evidence>
<keyword evidence="10" id="KW-0299">Galactose metabolism</keyword>
<keyword evidence="12" id="KW-0443">Lipid metabolism</keyword>
<evidence type="ECO:0000313" key="20">
    <source>
        <dbReference type="Proteomes" id="UP000276215"/>
    </source>
</evidence>
<dbReference type="Gene3D" id="3.30.70.3170">
    <property type="match status" value="1"/>
</dbReference>
<dbReference type="Pfam" id="PF00288">
    <property type="entry name" value="GHMP_kinases_N"/>
    <property type="match status" value="1"/>
</dbReference>
<evidence type="ECO:0000256" key="4">
    <source>
        <dbReference type="ARBA" id="ARBA00019487"/>
    </source>
</evidence>
<evidence type="ECO:0000256" key="13">
    <source>
        <dbReference type="ARBA" id="ARBA00023277"/>
    </source>
</evidence>
<comment type="catalytic activity">
    <reaction evidence="15">
        <text>alpha-D-galactose + ATP = alpha-D-galactose 1-phosphate + ADP + H(+)</text>
        <dbReference type="Rhea" id="RHEA:13553"/>
        <dbReference type="ChEBI" id="CHEBI:15378"/>
        <dbReference type="ChEBI" id="CHEBI:28061"/>
        <dbReference type="ChEBI" id="CHEBI:30616"/>
        <dbReference type="ChEBI" id="CHEBI:58336"/>
        <dbReference type="ChEBI" id="CHEBI:456216"/>
        <dbReference type="EC" id="2.7.1.6"/>
    </reaction>
    <physiologicalReaction direction="left-to-right" evidence="15">
        <dbReference type="Rhea" id="RHEA:13554"/>
    </physiologicalReaction>
</comment>
<keyword evidence="13" id="KW-0119">Carbohydrate metabolism</keyword>
<dbReference type="GO" id="GO:0004335">
    <property type="term" value="F:galactokinase activity"/>
    <property type="evidence" value="ECO:0007669"/>
    <property type="project" value="UniProtKB-EC"/>
</dbReference>
<dbReference type="AlphaFoldDB" id="A0A3N4JJP5"/>
<keyword evidence="9" id="KW-0752">Steroid biosynthesis</keyword>
<organism evidence="19 20">
    <name type="scientific">Choiromyces venosus 120613-1</name>
    <dbReference type="NCBI Taxonomy" id="1336337"/>
    <lineage>
        <taxon>Eukaryota</taxon>
        <taxon>Fungi</taxon>
        <taxon>Dikarya</taxon>
        <taxon>Ascomycota</taxon>
        <taxon>Pezizomycotina</taxon>
        <taxon>Pezizomycetes</taxon>
        <taxon>Pezizales</taxon>
        <taxon>Tuberaceae</taxon>
        <taxon>Choiromyces</taxon>
    </lineage>
</organism>
<dbReference type="EC" id="2.7.1.6" evidence="3"/>
<keyword evidence="9" id="KW-0444">Lipid biosynthesis</keyword>
<dbReference type="PANTHER" id="PTHR10457:SF7">
    <property type="entry name" value="GALACTOKINASE-RELATED"/>
    <property type="match status" value="1"/>
</dbReference>
<dbReference type="OrthoDB" id="187738at2759"/>
<name>A0A3N4JJP5_9PEZI</name>
<keyword evidence="9" id="KW-0756">Sterol biosynthesis</keyword>
<proteinExistence type="inferred from homology"/>
<dbReference type="PANTHER" id="PTHR10457">
    <property type="entry name" value="MEVALONATE KINASE/GALACTOKINASE"/>
    <property type="match status" value="1"/>
</dbReference>
<evidence type="ECO:0000256" key="2">
    <source>
        <dbReference type="ARBA" id="ARBA00006566"/>
    </source>
</evidence>
<evidence type="ECO:0000256" key="11">
    <source>
        <dbReference type="ARBA" id="ARBA00023166"/>
    </source>
</evidence>
<dbReference type="FunFam" id="3.30.70.3170:FF:000002">
    <property type="entry name" value="Galactokinase"/>
    <property type="match status" value="1"/>
</dbReference>
<dbReference type="InterPro" id="IPR013750">
    <property type="entry name" value="GHMP_kinase_C_dom"/>
</dbReference>
<dbReference type="PRINTS" id="PR00473">
    <property type="entry name" value="GALCTOKINASE"/>
</dbReference>
<evidence type="ECO:0000256" key="8">
    <source>
        <dbReference type="ARBA" id="ARBA00022840"/>
    </source>
</evidence>
<evidence type="ECO:0000256" key="6">
    <source>
        <dbReference type="ARBA" id="ARBA00022741"/>
    </source>
</evidence>
<reference evidence="19 20" key="1">
    <citation type="journal article" date="2018" name="Nat. Ecol. Evol.">
        <title>Pezizomycetes genomes reveal the molecular basis of ectomycorrhizal truffle lifestyle.</title>
        <authorList>
            <person name="Murat C."/>
            <person name="Payen T."/>
            <person name="Noel B."/>
            <person name="Kuo A."/>
            <person name="Morin E."/>
            <person name="Chen J."/>
            <person name="Kohler A."/>
            <person name="Krizsan K."/>
            <person name="Balestrini R."/>
            <person name="Da Silva C."/>
            <person name="Montanini B."/>
            <person name="Hainaut M."/>
            <person name="Levati E."/>
            <person name="Barry K.W."/>
            <person name="Belfiori B."/>
            <person name="Cichocki N."/>
            <person name="Clum A."/>
            <person name="Dockter R.B."/>
            <person name="Fauchery L."/>
            <person name="Guy J."/>
            <person name="Iotti M."/>
            <person name="Le Tacon F."/>
            <person name="Lindquist E.A."/>
            <person name="Lipzen A."/>
            <person name="Malagnac F."/>
            <person name="Mello A."/>
            <person name="Molinier V."/>
            <person name="Miyauchi S."/>
            <person name="Poulain J."/>
            <person name="Riccioni C."/>
            <person name="Rubini A."/>
            <person name="Sitrit Y."/>
            <person name="Splivallo R."/>
            <person name="Traeger S."/>
            <person name="Wang M."/>
            <person name="Zifcakova L."/>
            <person name="Wipf D."/>
            <person name="Zambonelli A."/>
            <person name="Paolocci F."/>
            <person name="Nowrousian M."/>
            <person name="Ottonello S."/>
            <person name="Baldrian P."/>
            <person name="Spatafora J.W."/>
            <person name="Henrissat B."/>
            <person name="Nagy L.G."/>
            <person name="Aury J.M."/>
            <person name="Wincker P."/>
            <person name="Grigoriev I.V."/>
            <person name="Bonfante P."/>
            <person name="Martin F.M."/>
        </authorList>
    </citation>
    <scope>NUCLEOTIDE SEQUENCE [LARGE SCALE GENOMIC DNA]</scope>
    <source>
        <strain evidence="19 20">120613-1</strain>
    </source>
</reference>
<keyword evidence="12" id="KW-0753">Steroid metabolism</keyword>
<dbReference type="FunFam" id="1.20.1440.340:FF:000003">
    <property type="entry name" value="GAL1p Galactokinase"/>
    <property type="match status" value="1"/>
</dbReference>
<keyword evidence="11" id="KW-1207">Sterol metabolism</keyword>
<dbReference type="InterPro" id="IPR019741">
    <property type="entry name" value="Galactokinase_CS"/>
</dbReference>
<evidence type="ECO:0000256" key="1">
    <source>
        <dbReference type="ARBA" id="ARBA00004947"/>
    </source>
</evidence>
<dbReference type="PROSITE" id="PS00627">
    <property type="entry name" value="GHMP_KINASES_ATP"/>
    <property type="match status" value="1"/>
</dbReference>